<dbReference type="InterPro" id="IPR027473">
    <property type="entry name" value="L-asparaginase_C"/>
</dbReference>
<dbReference type="PRINTS" id="PR00139">
    <property type="entry name" value="ASNGLNASE"/>
</dbReference>
<dbReference type="OrthoDB" id="9788068at2"/>
<dbReference type="InterPro" id="IPR027474">
    <property type="entry name" value="L-asparaginase_N"/>
</dbReference>
<dbReference type="GO" id="GO:0004067">
    <property type="term" value="F:asparaginase activity"/>
    <property type="evidence" value="ECO:0007669"/>
    <property type="project" value="UniProtKB-UniRule"/>
</dbReference>
<dbReference type="HOGENOM" id="CLU_862296_0_0_6"/>
<dbReference type="PANTHER" id="PTHR11707:SF28">
    <property type="entry name" value="60 KDA LYSOPHOSPHOLIPASE"/>
    <property type="match status" value="1"/>
</dbReference>
<dbReference type="SUPFAM" id="SSF53774">
    <property type="entry name" value="Glutaminase/Asparaginase"/>
    <property type="match status" value="1"/>
</dbReference>
<dbReference type="PROSITE" id="PS51732">
    <property type="entry name" value="ASN_GLN_ASE_3"/>
    <property type="match status" value="1"/>
</dbReference>
<dbReference type="Pfam" id="PF00710">
    <property type="entry name" value="Asparaginase"/>
    <property type="match status" value="1"/>
</dbReference>
<dbReference type="InterPro" id="IPR036152">
    <property type="entry name" value="Asp/glu_Ase-like_sf"/>
</dbReference>
<proteinExistence type="predicted"/>
<keyword evidence="3" id="KW-1185">Reference proteome</keyword>
<feature type="domain" description="L-asparaginase N-terminal" evidence="1">
    <location>
        <begin position="3"/>
        <end position="189"/>
    </location>
</feature>
<dbReference type="PROSITE" id="PS51257">
    <property type="entry name" value="PROKAR_LIPOPROTEIN"/>
    <property type="match status" value="1"/>
</dbReference>
<name>V2UCD8_9GAMM</name>
<organism evidence="2 3">
    <name type="scientific">Acinetobacter brisouii CIP 110357</name>
    <dbReference type="NCBI Taxonomy" id="1341683"/>
    <lineage>
        <taxon>Bacteria</taxon>
        <taxon>Pseudomonadati</taxon>
        <taxon>Pseudomonadota</taxon>
        <taxon>Gammaproteobacteria</taxon>
        <taxon>Moraxellales</taxon>
        <taxon>Moraxellaceae</taxon>
        <taxon>Acinetobacter</taxon>
    </lineage>
</organism>
<dbReference type="AlphaFoldDB" id="V2UCD8"/>
<dbReference type="STRING" id="396323.VH98_00475"/>
<dbReference type="Proteomes" id="UP000018418">
    <property type="component" value="Unassembled WGS sequence"/>
</dbReference>
<dbReference type="Gene3D" id="3.40.50.1170">
    <property type="entry name" value="L-asparaginase, N-terminal domain"/>
    <property type="match status" value="1"/>
</dbReference>
<gene>
    <name evidence="2" type="ORF">P255_00270</name>
</gene>
<dbReference type="SMART" id="SM00870">
    <property type="entry name" value="Asparaginase"/>
    <property type="match status" value="1"/>
</dbReference>
<dbReference type="PIRSF" id="PIRSF001220">
    <property type="entry name" value="L-ASNase_gatD"/>
    <property type="match status" value="1"/>
</dbReference>
<dbReference type="PANTHER" id="PTHR11707">
    <property type="entry name" value="L-ASPARAGINASE"/>
    <property type="match status" value="1"/>
</dbReference>
<accession>V2UCD8</accession>
<evidence type="ECO:0000259" key="1">
    <source>
        <dbReference type="Pfam" id="PF00710"/>
    </source>
</evidence>
<evidence type="ECO:0000313" key="2">
    <source>
        <dbReference type="EMBL" id="ESK52128.1"/>
    </source>
</evidence>
<protein>
    <recommendedName>
        <fullName evidence="1">L-asparaginase N-terminal domain-containing protein</fullName>
    </recommendedName>
</protein>
<dbReference type="PATRIC" id="fig|1341683.3.peg.265"/>
<dbReference type="SFLD" id="SFLDS00057">
    <property type="entry name" value="Glutaminase/Asparaginase"/>
    <property type="match status" value="1"/>
</dbReference>
<dbReference type="PIRSF" id="PIRSF500176">
    <property type="entry name" value="L_ASNase"/>
    <property type="match status" value="1"/>
</dbReference>
<dbReference type="InterPro" id="IPR006034">
    <property type="entry name" value="Asparaginase/glutaminase-like"/>
</dbReference>
<comment type="caution">
    <text evidence="2">The sequence shown here is derived from an EMBL/GenBank/DDBJ whole genome shotgun (WGS) entry which is preliminary data.</text>
</comment>
<evidence type="ECO:0000313" key="3">
    <source>
        <dbReference type="Proteomes" id="UP000018418"/>
    </source>
</evidence>
<dbReference type="InterPro" id="IPR037152">
    <property type="entry name" value="L-asparaginase_N_sf"/>
</dbReference>
<reference evidence="2 3" key="1">
    <citation type="submission" date="2013-10" db="EMBL/GenBank/DDBJ databases">
        <title>The Genome Sequence of Acinetobacter brisouii CIP 110357.</title>
        <authorList>
            <consortium name="The Broad Institute Genomics Platform"/>
            <consortium name="The Broad Institute Genome Sequencing Center for Infectious Disease"/>
            <person name="Cerqueira G."/>
            <person name="Feldgarden M."/>
            <person name="Courvalin P."/>
            <person name="Grillot-Courvalin C."/>
            <person name="Clermont D."/>
            <person name="Rocha E."/>
            <person name="Yoon E.-J."/>
            <person name="Nemec A."/>
            <person name="Young S.K."/>
            <person name="Zeng Q."/>
            <person name="Gargeya S."/>
            <person name="Fitzgerald M."/>
            <person name="Abouelleil A."/>
            <person name="Alvarado L."/>
            <person name="Berlin A.M."/>
            <person name="Chapman S.B."/>
            <person name="Gainer-Dewar J."/>
            <person name="Goldberg J."/>
            <person name="Gnerre S."/>
            <person name="Griggs A."/>
            <person name="Gujja S."/>
            <person name="Hansen M."/>
            <person name="Howarth C."/>
            <person name="Imamovic A."/>
            <person name="Ireland A."/>
            <person name="Larimer J."/>
            <person name="McCowan C."/>
            <person name="Murphy C."/>
            <person name="Pearson M."/>
            <person name="Poon T.W."/>
            <person name="Priest M."/>
            <person name="Roberts A."/>
            <person name="Saif S."/>
            <person name="Shea T."/>
            <person name="Sykes S."/>
            <person name="Wortman J."/>
            <person name="Nusbaum C."/>
            <person name="Birren B."/>
        </authorList>
    </citation>
    <scope>NUCLEOTIDE SEQUENCE [LARGE SCALE GENOMIC DNA]</scope>
    <source>
        <strain evidence="2 3">CIP 110357</strain>
    </source>
</reference>
<dbReference type="EMBL" id="AYEU01000003">
    <property type="protein sequence ID" value="ESK52128.1"/>
    <property type="molecule type" value="Genomic_DNA"/>
</dbReference>
<dbReference type="RefSeq" id="WP_004899281.1">
    <property type="nucleotide sequence ID" value="NZ_BBTI01000003.1"/>
</dbReference>
<dbReference type="Gene3D" id="3.40.50.40">
    <property type="match status" value="1"/>
</dbReference>
<sequence>MSKIALIYMGGTFGCVGEPLSPMPEHDFLPCLHGYLPENLAIECFAAPVIKDSSAYTAVDWLKLVQFIQQLQLQGFQHFVVIHGTDTLSYASAVLARMLAKSCHVIITGSQFPLLTVDGSTIREQTDARDNLWFALDHILSVDTGVYLAFYQQLFHGRTALKAHTTELNAFQGIPSTQAIMQQQQVTVVTDAMLQRAQKLNILNWMMQPIGLEQLENNLQHVLRHAPDFLILQGFGTGNLVTNSAIIELFQQLKQNNCLPVLTTQVTAGGIDQRYAVSAWVKEAQIAVSDCLGHADLYAKLLALYLQHERANDWLKHWHE</sequence>